<accession>A0A329LVL9</accession>
<dbReference type="EMBL" id="QMFB01000038">
    <property type="protein sequence ID" value="RAV11230.1"/>
    <property type="molecule type" value="Genomic_DNA"/>
</dbReference>
<dbReference type="InterPro" id="IPR013783">
    <property type="entry name" value="Ig-like_fold"/>
</dbReference>
<dbReference type="SUPFAM" id="SSF51445">
    <property type="entry name" value="(Trans)glycosidases"/>
    <property type="match status" value="1"/>
</dbReference>
<gene>
    <name evidence="3" type="ORF">DQG23_36465</name>
</gene>
<dbReference type="InterPro" id="IPR017853">
    <property type="entry name" value="GH"/>
</dbReference>
<dbReference type="InterPro" id="IPR052177">
    <property type="entry name" value="Divisome_Glycosyl_Hydrolase"/>
</dbReference>
<dbReference type="InterPro" id="IPR003790">
    <property type="entry name" value="GHL10"/>
</dbReference>
<sequence length="1305" mass="141165">MVMTFTYKLKAFPTIMTWIAITIYWEGGVMGKRTYKLNVLLIVCLLFSLVPALGAAAAAETGSGDASVSQDVYAVSSDGNKKLKMNYVNFNVNSPTQVGNYLAIYTSGTTVHNDSANVALRPGSIFVKSGNAALQVDSQGKVLRLAGPIGEIDPATKKPKAWEANQYVEIPQGGYVILASDDDFPGKLFRRGLYETFKEGDTISLQKGGQTVTASDLLSPSLQLKTVSGTNVTSAIYNIEGIVHHFTAGAGLTVKVGDADAAIQANGSFSQTVALTVGLNTIAVKLYKGAALLQEQTVSLAYQPASKDLIQIEAPPADITIVTQGPMKTIDYIDKDITGISNIFALFTPEYGASISVGAVNVAIQVNAQGIVSKMVNQAGSSGVPSWTPTATELEIPQGGYVVIAQDSSYANNDIKRFLATKFKPGDTAKLRKNGDVVDVSAVMSGQGMIPRLQLDNFAMFTTANASTTISGLVTNPTNAIVTVGGQQVVLQPDGKFSFDAPLEAGANYLDIVLKRDNVQHDKKTLIVYSNRKLTSEKQVILWVDQASNARKFQSSQSVLDFLLKAKDAGVTDVAFDVKGVEGFVSYKNSDLTNRPYVSEMTAPERRGSNPNLDLLEEFLKHSHALGMKVHAAFNVFAEGSIAVKDFALIDEHLDWEERVFRPEDNGQILRLRESDYGKKGLAGAGGAQVLFVNPANDDVREFQLKTFEEVLKNYDVDGIILDRGRYDNETADFSDVTKAKFEAFLQKRGKQLNNWPDDVFRYVSGKRTDGPLIQDWWEFRSGVIESFVKETDDLVNTYEAVKSRKIQTSAYVGSWFESYYLNGVHWGSKDFRYDPRLGFPNTSVYTDEYYKTGYIGYLDFLMVGTYYGTAQEIQRYLTIDTIVTNGEVPLYAGMDLTKLQSPSHQKDIFQNAMSGSDGLMLFDASLANWPIIKASVNNEDYVKDYQIGISKPGDAEDFLEASYYNVSRNTGDMNVYNEEFGTSTGTNKYGVEVVTDAAGKVTKVVNKTQASTWNWTVPEDNNSAIPAGGMIVSALDDSGIRTKRQLLANTYSVGDDIRAAALSGHLNYDGKTVTEPFLDLAGNVKVFGKGDALVNINGTDIAVNESGNFAGKVKLYAGANSIEIKVYVDGKKTNAKTITVTAAGSVPAAEAAVARAEASGSIQDIELAQAYVDLLADGSDKTRLSERIQVLLGQTVKVDAVSFTNGEGVPVTSLVPNGFLRVQAGVANTSEQPQSVELIAVLKNSAGGIERIAAVQQQLAAGQNATFRAGFDLPVSTAGMTVEVFVWDSLSGMKPLSNKVRFPN</sequence>
<dbReference type="Gene3D" id="2.60.40.10">
    <property type="entry name" value="Immunoglobulins"/>
    <property type="match status" value="3"/>
</dbReference>
<reference evidence="3 4" key="1">
    <citation type="journal article" date="2009" name="Int. J. Syst. Evol. Microbiol.">
        <title>Paenibacillus contaminans sp. nov., isolated from a contaminated laboratory plate.</title>
        <authorList>
            <person name="Chou J.H."/>
            <person name="Lee J.H."/>
            <person name="Lin M.C."/>
            <person name="Chang P.S."/>
            <person name="Arun A.B."/>
            <person name="Young C.C."/>
            <person name="Chen W.M."/>
        </authorList>
    </citation>
    <scope>NUCLEOTIDE SEQUENCE [LARGE SCALE GENOMIC DNA]</scope>
    <source>
        <strain evidence="3 4">CKOBP-6</strain>
    </source>
</reference>
<dbReference type="Proteomes" id="UP000250369">
    <property type="component" value="Unassembled WGS sequence"/>
</dbReference>
<feature type="domain" description="Glycosyl hydrolase-like 10" evidence="2">
    <location>
        <begin position="604"/>
        <end position="840"/>
    </location>
</feature>
<evidence type="ECO:0000256" key="1">
    <source>
        <dbReference type="ARBA" id="ARBA00022729"/>
    </source>
</evidence>
<name>A0A329LVL9_9BACL</name>
<keyword evidence="1" id="KW-0732">Signal</keyword>
<proteinExistence type="predicted"/>
<dbReference type="PANTHER" id="PTHR43405">
    <property type="entry name" value="GLYCOSYL HYDROLASE DIGH"/>
    <property type="match status" value="1"/>
</dbReference>
<evidence type="ECO:0000313" key="4">
    <source>
        <dbReference type="Proteomes" id="UP000250369"/>
    </source>
</evidence>
<dbReference type="Pfam" id="PF02638">
    <property type="entry name" value="GHL10"/>
    <property type="match status" value="1"/>
</dbReference>
<dbReference type="PANTHER" id="PTHR43405:SF1">
    <property type="entry name" value="GLYCOSYL HYDROLASE DIGH"/>
    <property type="match status" value="1"/>
</dbReference>
<protein>
    <submittedName>
        <fullName evidence="3">S-layer protein</fullName>
    </submittedName>
</protein>
<evidence type="ECO:0000259" key="2">
    <source>
        <dbReference type="Pfam" id="PF02638"/>
    </source>
</evidence>
<evidence type="ECO:0000313" key="3">
    <source>
        <dbReference type="EMBL" id="RAV11230.1"/>
    </source>
</evidence>
<organism evidence="3 4">
    <name type="scientific">Paenibacillus contaminans</name>
    <dbReference type="NCBI Taxonomy" id="450362"/>
    <lineage>
        <taxon>Bacteria</taxon>
        <taxon>Bacillati</taxon>
        <taxon>Bacillota</taxon>
        <taxon>Bacilli</taxon>
        <taxon>Bacillales</taxon>
        <taxon>Paenibacillaceae</taxon>
        <taxon>Paenibacillus</taxon>
    </lineage>
</organism>
<keyword evidence="4" id="KW-1185">Reference proteome</keyword>
<comment type="caution">
    <text evidence="3">The sequence shown here is derived from an EMBL/GenBank/DDBJ whole genome shotgun (WGS) entry which is preliminary data.</text>
</comment>
<dbReference type="Gene3D" id="3.20.20.80">
    <property type="entry name" value="Glycosidases"/>
    <property type="match status" value="1"/>
</dbReference>